<dbReference type="PANTHER" id="PTHR42208">
    <property type="entry name" value="HEAVY METAL TRANSPORTER-RELATED"/>
    <property type="match status" value="1"/>
</dbReference>
<dbReference type="InterPro" id="IPR039447">
    <property type="entry name" value="UreH-like_TM_dom"/>
</dbReference>
<organism evidence="3 4">
    <name type="scientific">Bdellovibrio bacteriovorus</name>
    <dbReference type="NCBI Taxonomy" id="959"/>
    <lineage>
        <taxon>Bacteria</taxon>
        <taxon>Pseudomonadati</taxon>
        <taxon>Bdellovibrionota</taxon>
        <taxon>Bdellovibrionia</taxon>
        <taxon>Bdellovibrionales</taxon>
        <taxon>Pseudobdellovibrionaceae</taxon>
        <taxon>Bdellovibrio</taxon>
    </lineage>
</organism>
<reference evidence="3 4" key="1">
    <citation type="submission" date="2017-04" db="EMBL/GenBank/DDBJ databases">
        <title>Whole genome sequence of Bdellovibrio bacteriovorus strain SSB218315.</title>
        <authorList>
            <person name="Oyedara O."/>
            <person name="Rodriguez-Perez M.A."/>
        </authorList>
    </citation>
    <scope>NUCLEOTIDE SEQUENCE [LARGE SCALE GENOMIC DNA]</scope>
    <source>
        <strain evidence="3 4">SSB218315</strain>
    </source>
</reference>
<dbReference type="AlphaFoldDB" id="A0A1Z3N6S6"/>
<sequence>MMSSALLALGILSSSFFGSWHCAGMCGPVATLMSARNSLFSYHLGRLCSYVLLGVLAGSLGQFFLNSQFVTLRWISAILLALVLVGSGARLILPVSWQQRLSANKISHSILSVIKRLQAFHVGKSGFVVGLLTALLPCGWLYTYVTAAIATQSPWAGGLTLGLFWLGGLPALSAVPMMVRQGIQHAGLRQQRIAGGVLIVAGLYSLGSFMLMH</sequence>
<dbReference type="EMBL" id="CP020946">
    <property type="protein sequence ID" value="ASD63192.1"/>
    <property type="molecule type" value="Genomic_DNA"/>
</dbReference>
<feature type="transmembrane region" description="Helical" evidence="1">
    <location>
        <begin position="193"/>
        <end position="212"/>
    </location>
</feature>
<feature type="domain" description="Urease accessory protein UreH-like transmembrane" evidence="2">
    <location>
        <begin position="13"/>
        <end position="204"/>
    </location>
</feature>
<feature type="transmembrane region" description="Helical" evidence="1">
    <location>
        <begin position="72"/>
        <end position="93"/>
    </location>
</feature>
<dbReference type="Pfam" id="PF13386">
    <property type="entry name" value="DsbD_2"/>
    <property type="match status" value="1"/>
</dbReference>
<feature type="transmembrane region" description="Helical" evidence="1">
    <location>
        <begin position="155"/>
        <end position="173"/>
    </location>
</feature>
<dbReference type="Proteomes" id="UP000197003">
    <property type="component" value="Chromosome"/>
</dbReference>
<proteinExistence type="predicted"/>
<keyword evidence="1" id="KW-0812">Transmembrane</keyword>
<evidence type="ECO:0000313" key="4">
    <source>
        <dbReference type="Proteomes" id="UP000197003"/>
    </source>
</evidence>
<feature type="transmembrane region" description="Helical" evidence="1">
    <location>
        <begin position="125"/>
        <end position="143"/>
    </location>
</feature>
<evidence type="ECO:0000259" key="2">
    <source>
        <dbReference type="Pfam" id="PF13386"/>
    </source>
</evidence>
<gene>
    <name evidence="3" type="ORF">B9G79_06235</name>
</gene>
<dbReference type="RefSeq" id="WP_088564768.1">
    <property type="nucleotide sequence ID" value="NZ_CP020946.1"/>
</dbReference>
<evidence type="ECO:0000256" key="1">
    <source>
        <dbReference type="SAM" id="Phobius"/>
    </source>
</evidence>
<evidence type="ECO:0000313" key="3">
    <source>
        <dbReference type="EMBL" id="ASD63192.1"/>
    </source>
</evidence>
<protein>
    <recommendedName>
        <fullName evidence="2">Urease accessory protein UreH-like transmembrane domain-containing protein</fullName>
    </recommendedName>
</protein>
<name>A0A1Z3N6S6_BDEBC</name>
<dbReference type="PANTHER" id="PTHR42208:SF1">
    <property type="entry name" value="HEAVY METAL TRANSPORTER"/>
    <property type="match status" value="1"/>
</dbReference>
<keyword evidence="1" id="KW-1133">Transmembrane helix</keyword>
<dbReference type="OrthoDB" id="9798690at2"/>
<accession>A0A1Z3N6S6</accession>
<feature type="transmembrane region" description="Helical" evidence="1">
    <location>
        <begin position="44"/>
        <end position="65"/>
    </location>
</feature>
<keyword evidence="1" id="KW-0472">Membrane</keyword>